<feature type="transmembrane region" description="Helical" evidence="1">
    <location>
        <begin position="182"/>
        <end position="203"/>
    </location>
</feature>
<proteinExistence type="predicted"/>
<keyword evidence="2" id="KW-0732">Signal</keyword>
<evidence type="ECO:0000313" key="3">
    <source>
        <dbReference type="EMBL" id="KKT35436.1"/>
    </source>
</evidence>
<feature type="signal peptide" evidence="2">
    <location>
        <begin position="1"/>
        <end position="24"/>
    </location>
</feature>
<protein>
    <submittedName>
        <fullName evidence="3">Uncharacterized protein</fullName>
    </submittedName>
</protein>
<feature type="chain" id="PRO_5002537381" evidence="2">
    <location>
        <begin position="25"/>
        <end position="209"/>
    </location>
</feature>
<dbReference type="EMBL" id="LCHN01000016">
    <property type="protein sequence ID" value="KKT35436.1"/>
    <property type="molecule type" value="Genomic_DNA"/>
</dbReference>
<evidence type="ECO:0000256" key="1">
    <source>
        <dbReference type="SAM" id="Phobius"/>
    </source>
</evidence>
<comment type="caution">
    <text evidence="3">The sequence shown here is derived from an EMBL/GenBank/DDBJ whole genome shotgun (WGS) entry which is preliminary data.</text>
</comment>
<organism evidence="3 4">
    <name type="scientific">Candidatus Collierbacteria bacterium GW2011_GWA1_44_12</name>
    <dbReference type="NCBI Taxonomy" id="1618376"/>
    <lineage>
        <taxon>Bacteria</taxon>
        <taxon>Candidatus Collieribacteriota</taxon>
    </lineage>
</organism>
<sequence length="209" mass="22328">MKKYIVGGALGIGALMALPGGVNASEGLVDLRGAGASGSCFAASIYIDGGYKIMATCRDLKIALTPERNKYVLWMEDEAMKQRRLGEIVSGKYYGQVDQKFVKLFVTAERDPSANKPSDEILLSGNVREIDFGAGVEPVKAIVTPTPTPTKITAAKPEVTRIEENQDIQVKEGGLGGTVSTIFKIVLLGFGALLVVVGVTSFMSRRRSL</sequence>
<dbReference type="Proteomes" id="UP000034069">
    <property type="component" value="Unassembled WGS sequence"/>
</dbReference>
<dbReference type="AlphaFoldDB" id="A0A0G1GKE5"/>
<keyword evidence="1" id="KW-0812">Transmembrane</keyword>
<gene>
    <name evidence="3" type="ORF">UW23_C0016G0017</name>
</gene>
<keyword evidence="1" id="KW-0472">Membrane</keyword>
<reference evidence="3 4" key="1">
    <citation type="journal article" date="2015" name="Nature">
        <title>rRNA introns, odd ribosomes, and small enigmatic genomes across a large radiation of phyla.</title>
        <authorList>
            <person name="Brown C.T."/>
            <person name="Hug L.A."/>
            <person name="Thomas B.C."/>
            <person name="Sharon I."/>
            <person name="Castelle C.J."/>
            <person name="Singh A."/>
            <person name="Wilkins M.J."/>
            <person name="Williams K.H."/>
            <person name="Banfield J.F."/>
        </authorList>
    </citation>
    <scope>NUCLEOTIDE SEQUENCE [LARGE SCALE GENOMIC DNA]</scope>
</reference>
<name>A0A0G1GKE5_9BACT</name>
<keyword evidence="1" id="KW-1133">Transmembrane helix</keyword>
<evidence type="ECO:0000256" key="2">
    <source>
        <dbReference type="SAM" id="SignalP"/>
    </source>
</evidence>
<evidence type="ECO:0000313" key="4">
    <source>
        <dbReference type="Proteomes" id="UP000034069"/>
    </source>
</evidence>
<accession>A0A0G1GKE5</accession>